<evidence type="ECO:0000259" key="9">
    <source>
        <dbReference type="Pfam" id="PF01979"/>
    </source>
</evidence>
<dbReference type="EMBL" id="JAVDBT010000010">
    <property type="protein sequence ID" value="MDQ2066990.1"/>
    <property type="molecule type" value="Genomic_DNA"/>
</dbReference>
<comment type="pathway">
    <text evidence="1 8">Purine metabolism; guanine degradation; xanthine from guanine: step 1/1.</text>
</comment>
<keyword evidence="11" id="KW-1185">Reference proteome</keyword>
<evidence type="ECO:0000256" key="8">
    <source>
        <dbReference type="RuleBase" id="RU366009"/>
    </source>
</evidence>
<organism evidence="10 11">
    <name type="scientific">Pseudogemmobacter lacusdianii</name>
    <dbReference type="NCBI Taxonomy" id="3069608"/>
    <lineage>
        <taxon>Bacteria</taxon>
        <taxon>Pseudomonadati</taxon>
        <taxon>Pseudomonadota</taxon>
        <taxon>Alphaproteobacteria</taxon>
        <taxon>Rhodobacterales</taxon>
        <taxon>Paracoccaceae</taxon>
        <taxon>Pseudogemmobacter</taxon>
    </lineage>
</organism>
<comment type="caution">
    <text evidence="10">The sequence shown here is derived from an EMBL/GenBank/DDBJ whole genome shotgun (WGS) entry which is preliminary data.</text>
</comment>
<evidence type="ECO:0000256" key="3">
    <source>
        <dbReference type="ARBA" id="ARBA00012781"/>
    </source>
</evidence>
<feature type="domain" description="Amidohydrolase-related" evidence="9">
    <location>
        <begin position="69"/>
        <end position="449"/>
    </location>
</feature>
<keyword evidence="6 8" id="KW-0862">Zinc</keyword>
<dbReference type="PANTHER" id="PTHR11271:SF6">
    <property type="entry name" value="GUANINE DEAMINASE"/>
    <property type="match status" value="1"/>
</dbReference>
<reference evidence="10 11" key="1">
    <citation type="submission" date="2023-08" db="EMBL/GenBank/DDBJ databases">
        <title>Characterization of two Paracoccaceae strains isolated from Phycosphere and proposal of Xinfangfangia lacusdiani sp. nov.</title>
        <authorList>
            <person name="Deng Y."/>
            <person name="Zhang Y.Q."/>
        </authorList>
    </citation>
    <scope>NUCLEOTIDE SEQUENCE [LARGE SCALE GENOMIC DNA]</scope>
    <source>
        <strain evidence="10 11">CPCC 101601</strain>
    </source>
</reference>
<dbReference type="GO" id="GO:0008892">
    <property type="term" value="F:guanine deaminase activity"/>
    <property type="evidence" value="ECO:0007669"/>
    <property type="project" value="UniProtKB-EC"/>
</dbReference>
<dbReference type="InterPro" id="IPR006680">
    <property type="entry name" value="Amidohydro-rel"/>
</dbReference>
<comment type="similarity">
    <text evidence="2 8">Belongs to the metallo-dependent hydrolases superfamily. ATZ/TRZ family.</text>
</comment>
<sequence>MTQTALVVLGTALHTPSRDGLEVLQDCAFVVDSAGRIAEVIPPGARQDEVVAEAEAAGILHRMAPETWLIPGLVDLHIHAPQWPQLGLALDEPLEVWLQKYTFPLEVRYQDSAFATEVYDDLVRSLLAQGTTTALYFGTVHKAPNLILAEACLRHGQRALVGKVAMDDPATCPEFYRDADAATALAETRDFITELRAMQGENPLVLPVITPRFIPSCTDELLAGLGKLAAETGCHVQTHASESDWAKGYVEQRLGCSDCEALDGFGLMTERTVLAHCNFVSDPDMGLMAERGVAVAHCPMSNAYFANAIFPMRRALERGVEAGLGTDISGGFSPSLLDGMRHALMSSRHLGAGTDPGLSPDQRGSNETPLSAVEVFWLATAGGGEALSLPIGQLREGFYFDALVIRANLPRSGLRVRPEITRHQEILEKIVLTADAAAIGEVWVQGRKVLEQ</sequence>
<evidence type="ECO:0000256" key="2">
    <source>
        <dbReference type="ARBA" id="ARBA00006745"/>
    </source>
</evidence>
<dbReference type="Gene3D" id="3.20.20.140">
    <property type="entry name" value="Metal-dependent hydrolases"/>
    <property type="match status" value="1"/>
</dbReference>
<gene>
    <name evidence="10" type="primary">guaD</name>
    <name evidence="10" type="ORF">Q9295_11435</name>
</gene>
<dbReference type="SUPFAM" id="SSF51556">
    <property type="entry name" value="Metallo-dependent hydrolases"/>
    <property type="match status" value="1"/>
</dbReference>
<keyword evidence="4 8" id="KW-0479">Metal-binding</keyword>
<evidence type="ECO:0000256" key="7">
    <source>
        <dbReference type="NCBIfam" id="TIGR02967"/>
    </source>
</evidence>
<dbReference type="RefSeq" id="WP_306680705.1">
    <property type="nucleotide sequence ID" value="NZ_JAVDBT010000010.1"/>
</dbReference>
<comment type="function">
    <text evidence="8">Catalyzes the hydrolytic deamination of guanine, producing xanthine and ammonia.</text>
</comment>
<dbReference type="NCBIfam" id="TIGR02967">
    <property type="entry name" value="guan_deamin"/>
    <property type="match status" value="1"/>
</dbReference>
<evidence type="ECO:0000256" key="5">
    <source>
        <dbReference type="ARBA" id="ARBA00022801"/>
    </source>
</evidence>
<dbReference type="Proteomes" id="UP001239680">
    <property type="component" value="Unassembled WGS sequence"/>
</dbReference>
<evidence type="ECO:0000256" key="1">
    <source>
        <dbReference type="ARBA" id="ARBA00004984"/>
    </source>
</evidence>
<dbReference type="InterPro" id="IPR011059">
    <property type="entry name" value="Metal-dep_hydrolase_composite"/>
</dbReference>
<evidence type="ECO:0000256" key="4">
    <source>
        <dbReference type="ARBA" id="ARBA00022723"/>
    </source>
</evidence>
<dbReference type="Gene3D" id="2.30.40.10">
    <property type="entry name" value="Urease, subunit C, domain 1"/>
    <property type="match status" value="1"/>
</dbReference>
<accession>A0ABU0W1P6</accession>
<dbReference type="Pfam" id="PF01979">
    <property type="entry name" value="Amidohydro_1"/>
    <property type="match status" value="1"/>
</dbReference>
<name>A0ABU0W1P6_9RHOB</name>
<comment type="cofactor">
    <cofactor evidence="8">
        <name>Zn(2+)</name>
        <dbReference type="ChEBI" id="CHEBI:29105"/>
    </cofactor>
    <text evidence="8">Binds 1 zinc ion per subunit.</text>
</comment>
<evidence type="ECO:0000256" key="6">
    <source>
        <dbReference type="ARBA" id="ARBA00022833"/>
    </source>
</evidence>
<dbReference type="PANTHER" id="PTHR11271">
    <property type="entry name" value="GUANINE DEAMINASE"/>
    <property type="match status" value="1"/>
</dbReference>
<protein>
    <recommendedName>
        <fullName evidence="3 7">Guanine deaminase</fullName>
        <shortName evidence="8">Guanase</shortName>
        <ecNumber evidence="3 7">3.5.4.3</ecNumber>
    </recommendedName>
    <alternativeName>
        <fullName evidence="8">Guanine aminohydrolase</fullName>
    </alternativeName>
</protein>
<proteinExistence type="inferred from homology"/>
<dbReference type="InterPro" id="IPR051607">
    <property type="entry name" value="Metallo-dep_hydrolases"/>
</dbReference>
<dbReference type="EC" id="3.5.4.3" evidence="3 7"/>
<evidence type="ECO:0000313" key="11">
    <source>
        <dbReference type="Proteomes" id="UP001239680"/>
    </source>
</evidence>
<dbReference type="InterPro" id="IPR032466">
    <property type="entry name" value="Metal_Hydrolase"/>
</dbReference>
<comment type="catalytic activity">
    <reaction evidence="8">
        <text>guanine + H2O + H(+) = xanthine + NH4(+)</text>
        <dbReference type="Rhea" id="RHEA:14665"/>
        <dbReference type="ChEBI" id="CHEBI:15377"/>
        <dbReference type="ChEBI" id="CHEBI:15378"/>
        <dbReference type="ChEBI" id="CHEBI:16235"/>
        <dbReference type="ChEBI" id="CHEBI:17712"/>
        <dbReference type="ChEBI" id="CHEBI:28938"/>
        <dbReference type="EC" id="3.5.4.3"/>
    </reaction>
</comment>
<dbReference type="InterPro" id="IPR014311">
    <property type="entry name" value="Guanine_deaminase"/>
</dbReference>
<keyword evidence="5 8" id="KW-0378">Hydrolase</keyword>
<evidence type="ECO:0000313" key="10">
    <source>
        <dbReference type="EMBL" id="MDQ2066990.1"/>
    </source>
</evidence>